<comment type="similarity">
    <text evidence="1">Belongs to the CoA-transferase III family.</text>
</comment>
<proteinExistence type="inferred from homology"/>
<dbReference type="PANTHER" id="PTHR48228">
    <property type="entry name" value="SUCCINYL-COA--D-CITRAMALATE COA-TRANSFERASE"/>
    <property type="match status" value="1"/>
</dbReference>
<name>A0A2T2P8K3_CORCC</name>
<protein>
    <submittedName>
        <fullName evidence="2">CoA-transferase family III</fullName>
    </submittedName>
</protein>
<evidence type="ECO:0000256" key="1">
    <source>
        <dbReference type="ARBA" id="ARBA00008383"/>
    </source>
</evidence>
<dbReference type="STRING" id="1448308.A0A2T2P8K3"/>
<dbReference type="AlphaFoldDB" id="A0A2T2P8K3"/>
<keyword evidence="3" id="KW-1185">Reference proteome</keyword>
<accession>A0A2T2P8K3</accession>
<dbReference type="Proteomes" id="UP000240883">
    <property type="component" value="Unassembled WGS sequence"/>
</dbReference>
<dbReference type="InterPro" id="IPR003673">
    <property type="entry name" value="CoA-Trfase_fam_III"/>
</dbReference>
<dbReference type="SUPFAM" id="SSF89796">
    <property type="entry name" value="CoA-transferase family III (CaiB/BaiF)"/>
    <property type="match status" value="2"/>
</dbReference>
<evidence type="ECO:0000313" key="2">
    <source>
        <dbReference type="EMBL" id="PSN73983.1"/>
    </source>
</evidence>
<dbReference type="OrthoDB" id="5863171at2759"/>
<dbReference type="InterPro" id="IPR023606">
    <property type="entry name" value="CoA-Trfase_III_dom_1_sf"/>
</dbReference>
<dbReference type="Pfam" id="PF02515">
    <property type="entry name" value="CoA_transf_3"/>
    <property type="match status" value="1"/>
</dbReference>
<dbReference type="PANTHER" id="PTHR48228:SF4">
    <property type="entry name" value="BLR3030 PROTEIN"/>
    <property type="match status" value="1"/>
</dbReference>
<evidence type="ECO:0000313" key="3">
    <source>
        <dbReference type="Proteomes" id="UP000240883"/>
    </source>
</evidence>
<gene>
    <name evidence="2" type="ORF">BS50DRAFT_566899</name>
</gene>
<dbReference type="EMBL" id="KZ678128">
    <property type="protein sequence ID" value="PSN73983.1"/>
    <property type="molecule type" value="Genomic_DNA"/>
</dbReference>
<dbReference type="Gene3D" id="3.40.50.10540">
    <property type="entry name" value="Crotonobetainyl-coa:carnitine coa-transferase, domain 1"/>
    <property type="match status" value="1"/>
</dbReference>
<dbReference type="InterPro" id="IPR050509">
    <property type="entry name" value="CoA-transferase_III"/>
</dbReference>
<sequence length="472" mass="51071">MSRKLFTPFDTVKHVWNTLELPNEALASLQLTGDTECYPSSFKVDHLAQASIAGSALAAALFYSTRYKTSVPKATVPVEHACVEFKSERLYMLHGKAAPSAWGTIGGLHKTADGYVRIHDSFPNHRSKTLAILGLGDQASRQDVVNKVLAWNAVELESTAIEKGAVIAALRSFEQWDALPQADAVSNLPILLGRIADSEPCLPVTSGSKPLSGVRVVEMSRVIAAPVSGRTLAAHGADVIWITSPTLPDLPELDRDLARGKRTVQLDIKKPEEKAKLIELLRDADIFIQGYRPGSLATHGLSPAELASINPNLIVASLSAYGPRGPWSQRRGFDSLVQTCSGINVADAERFGAGEAVRVLPCQALDHGAGYFLATGIMAALYKRATSGGAYHVQVSLAGTMKYLRSLGQYPERAGFDRKDFSSPWDVEDYLEARQTDFGELRAVKHSASIEGIETGWDIMPRPLGSDEPVWG</sequence>
<organism evidence="2 3">
    <name type="scientific">Corynespora cassiicola Philippines</name>
    <dbReference type="NCBI Taxonomy" id="1448308"/>
    <lineage>
        <taxon>Eukaryota</taxon>
        <taxon>Fungi</taxon>
        <taxon>Dikarya</taxon>
        <taxon>Ascomycota</taxon>
        <taxon>Pezizomycotina</taxon>
        <taxon>Dothideomycetes</taxon>
        <taxon>Pleosporomycetidae</taxon>
        <taxon>Pleosporales</taxon>
        <taxon>Corynesporascaceae</taxon>
        <taxon>Corynespora</taxon>
    </lineage>
</organism>
<reference evidence="2 3" key="1">
    <citation type="journal article" date="2018" name="Front. Microbiol.">
        <title>Genome-Wide Analysis of Corynespora cassiicola Leaf Fall Disease Putative Effectors.</title>
        <authorList>
            <person name="Lopez D."/>
            <person name="Ribeiro S."/>
            <person name="Label P."/>
            <person name="Fumanal B."/>
            <person name="Venisse J.S."/>
            <person name="Kohler A."/>
            <person name="de Oliveira R.R."/>
            <person name="Labutti K."/>
            <person name="Lipzen A."/>
            <person name="Lail K."/>
            <person name="Bauer D."/>
            <person name="Ohm R.A."/>
            <person name="Barry K.W."/>
            <person name="Spatafora J."/>
            <person name="Grigoriev I.V."/>
            <person name="Martin F.M."/>
            <person name="Pujade-Renaud V."/>
        </authorList>
    </citation>
    <scope>NUCLEOTIDE SEQUENCE [LARGE SCALE GENOMIC DNA]</scope>
    <source>
        <strain evidence="2 3">Philippines</strain>
    </source>
</reference>
<keyword evidence="2" id="KW-0808">Transferase</keyword>
<dbReference type="GO" id="GO:0016740">
    <property type="term" value="F:transferase activity"/>
    <property type="evidence" value="ECO:0007669"/>
    <property type="project" value="UniProtKB-KW"/>
</dbReference>